<feature type="binding site" evidence="3">
    <location>
        <position position="248"/>
    </location>
    <ligand>
        <name>substrate</name>
    </ligand>
</feature>
<evidence type="ECO:0000256" key="2">
    <source>
        <dbReference type="ARBA" id="ARBA00038358"/>
    </source>
</evidence>
<accession>A0AA96VB52</accession>
<dbReference type="PANTHER" id="PTHR36845">
    <property type="entry name" value="HYDROLASE, PUTATIVE (AFU_ORTHOLOGUE AFUA_7G05090)-RELATED"/>
    <property type="match status" value="1"/>
</dbReference>
<name>A0AA96VB52_9STRE</name>
<keyword evidence="5" id="KW-1185">Reference proteome</keyword>
<dbReference type="Proteomes" id="UP001304088">
    <property type="component" value="Chromosome"/>
</dbReference>
<evidence type="ECO:0000256" key="3">
    <source>
        <dbReference type="PIRSR" id="PIRSR610905-2"/>
    </source>
</evidence>
<dbReference type="InterPro" id="IPR012341">
    <property type="entry name" value="6hp_glycosidase-like_sf"/>
</dbReference>
<dbReference type="KEGG" id="ssuv:PXH68_06315"/>
<evidence type="ECO:0000313" key="4">
    <source>
        <dbReference type="EMBL" id="WNY46507.1"/>
    </source>
</evidence>
<proteinExistence type="inferred from homology"/>
<comment type="similarity">
    <text evidence="2">Belongs to the glycosyl hydrolase 88 family.</text>
</comment>
<gene>
    <name evidence="4" type="ORF">PXH68_06315</name>
</gene>
<dbReference type="InterPro" id="IPR052369">
    <property type="entry name" value="UG_Glycosaminoglycan_Hydrolase"/>
</dbReference>
<dbReference type="PANTHER" id="PTHR36845:SF1">
    <property type="entry name" value="HYDROLASE, PUTATIVE (AFU_ORTHOLOGUE AFUA_7G05090)-RELATED"/>
    <property type="match status" value="1"/>
</dbReference>
<feature type="binding site" evidence="3">
    <location>
        <position position="232"/>
    </location>
    <ligand>
        <name>substrate</name>
    </ligand>
</feature>
<feature type="binding site" evidence="3">
    <location>
        <position position="230"/>
    </location>
    <ligand>
        <name>substrate</name>
    </ligand>
</feature>
<dbReference type="GO" id="GO:0000272">
    <property type="term" value="P:polysaccharide catabolic process"/>
    <property type="evidence" value="ECO:0007669"/>
    <property type="project" value="TreeGrafter"/>
</dbReference>
<sequence length="396" mass="45774">MREIWIDPIFRSEEYKQHPLLTKSDLEDALTQALDQVRLNCERFDGGFPSSYTNDYLYSPHQELKWTNGFWPGLIWLAYDVTKDDYFKVKGQEYSKLMREYLDQHPVAPSHHIGLLYQLSCVADYRSTGSLEARETALLAAQALADRYQEKGQFIQALGEVGDAAEYRLMIEGLMNLQLLFFAYKETGEQLYLKIARQHFHTSVKTVIRSDSSTFRSFYFDPATGHPLHGVTRRGFSDDSSWARGQAWVIYGTSLTYGGLKDPLCIDLFKGVTDYFLNELPEDHVSYWDLLFGDGDDQAKDSSATVIAICGMHEMLKYLPEVDEDKETYRYAMHDMLRSILTNYRNSQLVAGEPLLLQGVYSWQESKGVNQGTIFGDYFYLEALVRFTKDWQSFWK</sequence>
<dbReference type="Gene3D" id="1.50.10.10">
    <property type="match status" value="1"/>
</dbReference>
<protein>
    <submittedName>
        <fullName evidence="4">Glycoside hydrolase family 88 protein</fullName>
    </submittedName>
</protein>
<feature type="binding site" evidence="3">
    <location>
        <position position="244"/>
    </location>
    <ligand>
        <name>substrate</name>
    </ligand>
</feature>
<feature type="binding site" evidence="3">
    <location>
        <position position="362"/>
    </location>
    <ligand>
        <name>substrate</name>
    </ligand>
</feature>
<evidence type="ECO:0000313" key="5">
    <source>
        <dbReference type="Proteomes" id="UP001304088"/>
    </source>
</evidence>
<dbReference type="SUPFAM" id="SSF48208">
    <property type="entry name" value="Six-hairpin glycosidases"/>
    <property type="match status" value="1"/>
</dbReference>
<evidence type="ECO:0000256" key="1">
    <source>
        <dbReference type="ARBA" id="ARBA00022801"/>
    </source>
</evidence>
<dbReference type="Pfam" id="PF07470">
    <property type="entry name" value="Glyco_hydro_88"/>
    <property type="match status" value="1"/>
</dbReference>
<dbReference type="EMBL" id="CP118733">
    <property type="protein sequence ID" value="WNY46507.1"/>
    <property type="molecule type" value="Genomic_DNA"/>
</dbReference>
<organism evidence="4 5">
    <name type="scientific">Streptococcus suivaginalis</name>
    <dbReference type="NCBI Taxonomy" id="3028082"/>
    <lineage>
        <taxon>Bacteria</taxon>
        <taxon>Bacillati</taxon>
        <taxon>Bacillota</taxon>
        <taxon>Bacilli</taxon>
        <taxon>Lactobacillales</taxon>
        <taxon>Streptococcaceae</taxon>
        <taxon>Streptococcus</taxon>
    </lineage>
</organism>
<dbReference type="InterPro" id="IPR008928">
    <property type="entry name" value="6-hairpin_glycosidase_sf"/>
</dbReference>
<dbReference type="RefSeq" id="WP_248028746.1">
    <property type="nucleotide sequence ID" value="NZ_CP118733.1"/>
</dbReference>
<dbReference type="GO" id="GO:0052757">
    <property type="term" value="F:chondroitin hydrolase activity"/>
    <property type="evidence" value="ECO:0007669"/>
    <property type="project" value="TreeGrafter"/>
</dbReference>
<reference evidence="4 5" key="1">
    <citation type="submission" date="2023-02" db="EMBL/GenBank/DDBJ databases">
        <title>Streptococcus sp. Genome Sequencing and Assembly.</title>
        <authorList>
            <person name="Shore S.M."/>
            <person name="Nicholson T.L."/>
        </authorList>
    </citation>
    <scope>NUCLEOTIDE SEQUENCE [LARGE SCALE GENOMIC DNA]</scope>
    <source>
        <strain evidence="4 5">29896</strain>
    </source>
</reference>
<dbReference type="AlphaFoldDB" id="A0AA96VB52"/>
<keyword evidence="1 4" id="KW-0378">Hydrolase</keyword>
<dbReference type="InterPro" id="IPR010905">
    <property type="entry name" value="Glyco_hydro_88"/>
</dbReference>